<sequence length="369" mass="40726">MARPDYYAILGVTRGADETEIKRAYRRVALESHPDRFPDDEQAHERFREASEAYEVLSDPLKRARYDSSRLLPEGLDLTRPPNVATARELFANMFGDVFGSRRNDRRKGRDIRYTLSVELADAVLGSSHTISFEGRGACESCEGSGTEPEGREAIECPNCAGGGEVKTGGLFSRRSKCGRCDGLGMIQQDPCVTCRGRGVIRRERSFDVRLPPGTDSGTMKVLRGQGEPGRFGGDAGHLRITINVKPHPWLRRDGQNLLAKLPVPFTRAALGGKIPVPTIEGWVDMEVPAGVQSGAKLRLRGKGVPDGRGGRGDQFVELQVETPKQLEGTRTKELLLELDRTMQREPVLPEHRELLAALAAHEGRKHQN</sequence>
<dbReference type="NCBIfam" id="NF008035">
    <property type="entry name" value="PRK10767.1"/>
    <property type="match status" value="1"/>
</dbReference>
<dbReference type="Gene3D" id="1.10.287.110">
    <property type="entry name" value="DnaJ domain"/>
    <property type="match status" value="1"/>
</dbReference>
<keyword evidence="5 8" id="KW-0862">Zinc</keyword>
<dbReference type="RefSeq" id="WP_052557731.1">
    <property type="nucleotide sequence ID" value="NZ_JMCC02000131.1"/>
</dbReference>
<feature type="binding site" evidence="8">
    <location>
        <position position="139"/>
    </location>
    <ligand>
        <name>Zn(2+)</name>
        <dbReference type="ChEBI" id="CHEBI:29105"/>
        <label>1</label>
    </ligand>
</feature>
<reference evidence="12 13" key="1">
    <citation type="submission" date="2014-12" db="EMBL/GenBank/DDBJ databases">
        <title>Genome assembly of Enhygromyxa salina DSM 15201.</title>
        <authorList>
            <person name="Sharma G."/>
            <person name="Subramanian S."/>
        </authorList>
    </citation>
    <scope>NUCLEOTIDE SEQUENCE [LARGE SCALE GENOMIC DNA]</scope>
    <source>
        <strain evidence="12 13">DSM 15201</strain>
    </source>
</reference>
<dbReference type="InterPro" id="IPR002939">
    <property type="entry name" value="DnaJ_C"/>
</dbReference>
<dbReference type="AlphaFoldDB" id="A0A0C2CMF1"/>
<feature type="binding site" evidence="8">
    <location>
        <position position="192"/>
    </location>
    <ligand>
        <name>Zn(2+)</name>
        <dbReference type="ChEBI" id="CHEBI:29105"/>
        <label>1</label>
    </ligand>
</feature>
<evidence type="ECO:0000256" key="8">
    <source>
        <dbReference type="HAMAP-Rule" id="MF_01152"/>
    </source>
</evidence>
<feature type="repeat" description="CXXCXGXG motif" evidence="8">
    <location>
        <begin position="192"/>
        <end position="199"/>
    </location>
</feature>
<dbReference type="InterPro" id="IPR001305">
    <property type="entry name" value="HSP_DnaJ_Cys-rich_dom"/>
</dbReference>
<dbReference type="Gene3D" id="2.10.230.10">
    <property type="entry name" value="Heat shock protein DnaJ, cysteine-rich domain"/>
    <property type="match status" value="1"/>
</dbReference>
<feature type="domain" description="CR-type" evidence="11">
    <location>
        <begin position="126"/>
        <end position="204"/>
    </location>
</feature>
<evidence type="ECO:0000313" key="12">
    <source>
        <dbReference type="EMBL" id="KIG12436.1"/>
    </source>
</evidence>
<dbReference type="Gene3D" id="2.60.260.20">
    <property type="entry name" value="Urease metallochaperone UreE, N-terminal domain"/>
    <property type="match status" value="2"/>
</dbReference>
<feature type="domain" description="J" evidence="10">
    <location>
        <begin position="5"/>
        <end position="70"/>
    </location>
</feature>
<feature type="zinc finger region" description="CR-type" evidence="9">
    <location>
        <begin position="126"/>
        <end position="204"/>
    </location>
</feature>
<dbReference type="InterPro" id="IPR012724">
    <property type="entry name" value="DnaJ"/>
</dbReference>
<dbReference type="GO" id="GO:0008270">
    <property type="term" value="F:zinc ion binding"/>
    <property type="evidence" value="ECO:0007669"/>
    <property type="project" value="UniProtKB-UniRule"/>
</dbReference>
<dbReference type="GO" id="GO:0005524">
    <property type="term" value="F:ATP binding"/>
    <property type="evidence" value="ECO:0007669"/>
    <property type="project" value="InterPro"/>
</dbReference>
<comment type="subcellular location">
    <subcellularLocation>
        <location evidence="8">Cytoplasm</location>
    </subcellularLocation>
</comment>
<accession>A0A0C2CMF1</accession>
<evidence type="ECO:0000256" key="2">
    <source>
        <dbReference type="ARBA" id="ARBA00022723"/>
    </source>
</evidence>
<evidence type="ECO:0000256" key="4">
    <source>
        <dbReference type="ARBA" id="ARBA00022771"/>
    </source>
</evidence>
<evidence type="ECO:0000256" key="9">
    <source>
        <dbReference type="PROSITE-ProRule" id="PRU00546"/>
    </source>
</evidence>
<dbReference type="CDD" id="cd06257">
    <property type="entry name" value="DnaJ"/>
    <property type="match status" value="1"/>
</dbReference>
<dbReference type="PROSITE" id="PS50076">
    <property type="entry name" value="DNAJ_2"/>
    <property type="match status" value="1"/>
</dbReference>
<feature type="binding site" evidence="8">
    <location>
        <position position="181"/>
    </location>
    <ligand>
        <name>Zn(2+)</name>
        <dbReference type="ChEBI" id="CHEBI:29105"/>
        <label>2</label>
    </ligand>
</feature>
<comment type="similarity">
    <text evidence="8">Belongs to the DnaJ family.</text>
</comment>
<gene>
    <name evidence="8" type="primary">dnaJ</name>
    <name evidence="12" type="ORF">DB30_01471</name>
</gene>
<dbReference type="PANTHER" id="PTHR43096">
    <property type="entry name" value="DNAJ HOMOLOG 1, MITOCHONDRIAL-RELATED"/>
    <property type="match status" value="1"/>
</dbReference>
<evidence type="ECO:0000256" key="6">
    <source>
        <dbReference type="ARBA" id="ARBA00023016"/>
    </source>
</evidence>
<dbReference type="CDD" id="cd10747">
    <property type="entry name" value="DnaJ_C"/>
    <property type="match status" value="1"/>
</dbReference>
<dbReference type="GO" id="GO:0051082">
    <property type="term" value="F:unfolded protein binding"/>
    <property type="evidence" value="ECO:0007669"/>
    <property type="project" value="UniProtKB-UniRule"/>
</dbReference>
<feature type="repeat" description="CXXCXGXG motif" evidence="8">
    <location>
        <begin position="157"/>
        <end position="164"/>
    </location>
</feature>
<comment type="subunit">
    <text evidence="8">Homodimer.</text>
</comment>
<evidence type="ECO:0000256" key="5">
    <source>
        <dbReference type="ARBA" id="ARBA00022833"/>
    </source>
</evidence>
<dbReference type="PRINTS" id="PR00625">
    <property type="entry name" value="JDOMAIN"/>
</dbReference>
<proteinExistence type="inferred from homology"/>
<evidence type="ECO:0000259" key="11">
    <source>
        <dbReference type="PROSITE" id="PS51188"/>
    </source>
</evidence>
<evidence type="ECO:0000313" key="13">
    <source>
        <dbReference type="Proteomes" id="UP000031599"/>
    </source>
</evidence>
<dbReference type="SUPFAM" id="SSF57938">
    <property type="entry name" value="DnaJ/Hsp40 cysteine-rich domain"/>
    <property type="match status" value="1"/>
</dbReference>
<dbReference type="GO" id="GO:0006260">
    <property type="term" value="P:DNA replication"/>
    <property type="evidence" value="ECO:0007669"/>
    <property type="project" value="UniProtKB-KW"/>
</dbReference>
<dbReference type="InterPro" id="IPR036869">
    <property type="entry name" value="J_dom_sf"/>
</dbReference>
<dbReference type="SUPFAM" id="SSF49493">
    <property type="entry name" value="HSP40/DnaJ peptide-binding domain"/>
    <property type="match status" value="2"/>
</dbReference>
<dbReference type="HAMAP" id="MF_01152">
    <property type="entry name" value="DnaJ"/>
    <property type="match status" value="1"/>
</dbReference>
<name>A0A0C2CMF1_9BACT</name>
<dbReference type="FunFam" id="2.60.260.20:FF:000005">
    <property type="entry name" value="Chaperone protein dnaJ 1, mitochondrial"/>
    <property type="match status" value="1"/>
</dbReference>
<dbReference type="InterPro" id="IPR008971">
    <property type="entry name" value="HSP40/DnaJ_pept-bd"/>
</dbReference>
<dbReference type="GO" id="GO:0005737">
    <property type="term" value="C:cytoplasm"/>
    <property type="evidence" value="ECO:0007669"/>
    <property type="project" value="UniProtKB-SubCell"/>
</dbReference>
<dbReference type="GO" id="GO:0042026">
    <property type="term" value="P:protein refolding"/>
    <property type="evidence" value="ECO:0007669"/>
    <property type="project" value="TreeGrafter"/>
</dbReference>
<feature type="binding site" evidence="8">
    <location>
        <position position="142"/>
    </location>
    <ligand>
        <name>Zn(2+)</name>
        <dbReference type="ChEBI" id="CHEBI:29105"/>
        <label>1</label>
    </ligand>
</feature>
<keyword evidence="6 8" id="KW-0346">Stress response</keyword>
<dbReference type="SMART" id="SM00271">
    <property type="entry name" value="DnaJ"/>
    <property type="match status" value="1"/>
</dbReference>
<dbReference type="GO" id="GO:0031072">
    <property type="term" value="F:heat shock protein binding"/>
    <property type="evidence" value="ECO:0007669"/>
    <property type="project" value="InterPro"/>
</dbReference>
<feature type="binding site" evidence="8">
    <location>
        <position position="195"/>
    </location>
    <ligand>
        <name>Zn(2+)</name>
        <dbReference type="ChEBI" id="CHEBI:29105"/>
        <label>1</label>
    </ligand>
</feature>
<dbReference type="InterPro" id="IPR018253">
    <property type="entry name" value="DnaJ_domain_CS"/>
</dbReference>
<keyword evidence="1 8" id="KW-0235">DNA replication</keyword>
<evidence type="ECO:0000256" key="3">
    <source>
        <dbReference type="ARBA" id="ARBA00022737"/>
    </source>
</evidence>
<dbReference type="PROSITE" id="PS51188">
    <property type="entry name" value="ZF_CR"/>
    <property type="match status" value="1"/>
</dbReference>
<dbReference type="InterPro" id="IPR001623">
    <property type="entry name" value="DnaJ_domain"/>
</dbReference>
<dbReference type="PROSITE" id="PS00636">
    <property type="entry name" value="DNAJ_1"/>
    <property type="match status" value="1"/>
</dbReference>
<comment type="domain">
    <text evidence="8">The J domain is necessary and sufficient to stimulate DnaK ATPase activity. Zinc center 1 plays an important role in the autonomous, DnaK-independent chaperone activity of DnaJ. Zinc center 2 is essential for interaction with DnaK and for DnaJ activity.</text>
</comment>
<dbReference type="Pfam" id="PF00226">
    <property type="entry name" value="DnaJ"/>
    <property type="match status" value="1"/>
</dbReference>
<dbReference type="SUPFAM" id="SSF46565">
    <property type="entry name" value="Chaperone J-domain"/>
    <property type="match status" value="1"/>
</dbReference>
<feature type="binding site" evidence="8">
    <location>
        <position position="157"/>
    </location>
    <ligand>
        <name>Zn(2+)</name>
        <dbReference type="ChEBI" id="CHEBI:29105"/>
        <label>2</label>
    </ligand>
</feature>
<dbReference type="CDD" id="cd10719">
    <property type="entry name" value="DnaJ_zf"/>
    <property type="match status" value="1"/>
</dbReference>
<evidence type="ECO:0000256" key="7">
    <source>
        <dbReference type="ARBA" id="ARBA00023186"/>
    </source>
</evidence>
<keyword evidence="7 8" id="KW-0143">Chaperone</keyword>
<dbReference type="Pfam" id="PF01556">
    <property type="entry name" value="DnaJ_C"/>
    <property type="match status" value="1"/>
</dbReference>
<dbReference type="PANTHER" id="PTHR43096:SF52">
    <property type="entry name" value="DNAJ HOMOLOG 1, MITOCHONDRIAL-RELATED"/>
    <property type="match status" value="1"/>
</dbReference>
<evidence type="ECO:0000259" key="10">
    <source>
        <dbReference type="PROSITE" id="PS50076"/>
    </source>
</evidence>
<dbReference type="EMBL" id="JMCC02000131">
    <property type="protein sequence ID" value="KIG12436.1"/>
    <property type="molecule type" value="Genomic_DNA"/>
</dbReference>
<dbReference type="Pfam" id="PF00684">
    <property type="entry name" value="DnaJ_CXXCXGXG"/>
    <property type="match status" value="1"/>
</dbReference>
<evidence type="ECO:0000256" key="1">
    <source>
        <dbReference type="ARBA" id="ARBA00022705"/>
    </source>
</evidence>
<feature type="repeat" description="CXXCXGXG motif" evidence="8">
    <location>
        <begin position="178"/>
        <end position="185"/>
    </location>
</feature>
<comment type="caution">
    <text evidence="12">The sequence shown here is derived from an EMBL/GenBank/DDBJ whole genome shotgun (WGS) entry which is preliminary data.</text>
</comment>
<feature type="binding site" evidence="8">
    <location>
        <position position="178"/>
    </location>
    <ligand>
        <name>Zn(2+)</name>
        <dbReference type="ChEBI" id="CHEBI:29105"/>
        <label>2</label>
    </ligand>
</feature>
<protein>
    <recommendedName>
        <fullName evidence="8">Chaperone protein DnaJ</fullName>
    </recommendedName>
</protein>
<comment type="cofactor">
    <cofactor evidence="8">
        <name>Zn(2+)</name>
        <dbReference type="ChEBI" id="CHEBI:29105"/>
    </cofactor>
    <text evidence="8">Binds 2 Zn(2+) ions per monomer.</text>
</comment>
<dbReference type="Proteomes" id="UP000031599">
    <property type="component" value="Unassembled WGS sequence"/>
</dbReference>
<comment type="function">
    <text evidence="8">Participates actively in the response to hyperosmotic and heat shock by preventing the aggregation of stress-denatured proteins and by disaggregating proteins, also in an autonomous, DnaK-independent fashion. Unfolded proteins bind initially to DnaJ; upon interaction with the DnaJ-bound protein, DnaK hydrolyzes its bound ATP, resulting in the formation of a stable complex. GrpE releases ADP from DnaK; ATP binding to DnaK triggers the release of the substrate protein, thus completing the reaction cycle. Several rounds of ATP-dependent interactions between DnaJ, DnaK and GrpE are required for fully efficient folding. Also involved, together with DnaK and GrpE, in the DNA replication of plasmids through activation of initiation proteins.</text>
</comment>
<keyword evidence="2 8" id="KW-0479">Metal-binding</keyword>
<dbReference type="InterPro" id="IPR036410">
    <property type="entry name" value="HSP_DnaJ_Cys-rich_dom_sf"/>
</dbReference>
<feature type="binding site" evidence="8">
    <location>
        <position position="160"/>
    </location>
    <ligand>
        <name>Zn(2+)</name>
        <dbReference type="ChEBI" id="CHEBI:29105"/>
        <label>2</label>
    </ligand>
</feature>
<keyword evidence="4 8" id="KW-0863">Zinc-finger</keyword>
<keyword evidence="3 8" id="KW-0677">Repeat</keyword>
<dbReference type="GO" id="GO:0009408">
    <property type="term" value="P:response to heat"/>
    <property type="evidence" value="ECO:0007669"/>
    <property type="project" value="InterPro"/>
</dbReference>
<keyword evidence="8" id="KW-0963">Cytoplasm</keyword>
<organism evidence="12 13">
    <name type="scientific">Enhygromyxa salina</name>
    <dbReference type="NCBI Taxonomy" id="215803"/>
    <lineage>
        <taxon>Bacteria</taxon>
        <taxon>Pseudomonadati</taxon>
        <taxon>Myxococcota</taxon>
        <taxon>Polyangia</taxon>
        <taxon>Nannocystales</taxon>
        <taxon>Nannocystaceae</taxon>
        <taxon>Enhygromyxa</taxon>
    </lineage>
</organism>
<feature type="repeat" description="CXXCXGXG motif" evidence="8">
    <location>
        <begin position="139"/>
        <end position="146"/>
    </location>
</feature>